<keyword evidence="2" id="KW-1185">Reference proteome</keyword>
<reference evidence="1 2" key="1">
    <citation type="submission" date="2024-12" db="EMBL/GenBank/DDBJ databases">
        <authorList>
            <person name="Alaofin S."/>
            <person name="Velasco D."/>
            <person name="Li D."/>
            <person name="Baldwin T."/>
            <person name="Liu Z."/>
            <person name="Schachterle J.K."/>
        </authorList>
    </citation>
    <scope>NUCLEOTIDE SEQUENCE [LARGE SCALE GENOMIC DNA]</scope>
    <source>
        <strain evidence="1 2">B1</strain>
    </source>
</reference>
<dbReference type="SUPFAM" id="SSF56935">
    <property type="entry name" value="Porins"/>
    <property type="match status" value="1"/>
</dbReference>
<organism evidence="1 2">
    <name type="scientific">Xanthomonas translucens pv. translucens</name>
    <dbReference type="NCBI Taxonomy" id="134875"/>
    <lineage>
        <taxon>Bacteria</taxon>
        <taxon>Pseudomonadati</taxon>
        <taxon>Pseudomonadota</taxon>
        <taxon>Gammaproteobacteria</taxon>
        <taxon>Lysobacterales</taxon>
        <taxon>Lysobacteraceae</taxon>
        <taxon>Xanthomonas</taxon>
        <taxon>Xanthomonas translucens group</taxon>
    </lineage>
</organism>
<sequence length="59" mass="6331">MIGQPRNTLVASADWQGQAWAFGISGRYLGKRYLEGVDGSDSAFIAAPRTVGLTLTLDM</sequence>
<protein>
    <submittedName>
        <fullName evidence="1">Uncharacterized protein</fullName>
    </submittedName>
</protein>
<dbReference type="RefSeq" id="WP_081088096.1">
    <property type="nucleotide sequence ID" value="NZ_CP064001.1"/>
</dbReference>
<proteinExistence type="predicted"/>
<name>A0ABW9KXS7_XANCT</name>
<gene>
    <name evidence="1" type="ORF">ACK3FC_15390</name>
</gene>
<dbReference type="EMBL" id="JBKAMQ010000002">
    <property type="protein sequence ID" value="MFN6508570.1"/>
    <property type="molecule type" value="Genomic_DNA"/>
</dbReference>
<comment type="caution">
    <text evidence="1">The sequence shown here is derived from an EMBL/GenBank/DDBJ whole genome shotgun (WGS) entry which is preliminary data.</text>
</comment>
<accession>A0ABW9KXS7</accession>
<evidence type="ECO:0000313" key="1">
    <source>
        <dbReference type="EMBL" id="MFN6508570.1"/>
    </source>
</evidence>
<evidence type="ECO:0000313" key="2">
    <source>
        <dbReference type="Proteomes" id="UP001635788"/>
    </source>
</evidence>
<dbReference type="Proteomes" id="UP001635788">
    <property type="component" value="Unassembled WGS sequence"/>
</dbReference>